<dbReference type="GO" id="GO:0002758">
    <property type="term" value="P:innate immune response-activating signaling pathway"/>
    <property type="evidence" value="ECO:0007669"/>
    <property type="project" value="UniProtKB-ARBA"/>
</dbReference>
<dbReference type="InterPro" id="IPR036388">
    <property type="entry name" value="WH-like_DNA-bd_sf"/>
</dbReference>
<evidence type="ECO:0000313" key="6">
    <source>
        <dbReference type="EMBL" id="WVZ61941.1"/>
    </source>
</evidence>
<dbReference type="InterPro" id="IPR042197">
    <property type="entry name" value="Apaf_helical"/>
</dbReference>
<dbReference type="GO" id="GO:0009626">
    <property type="term" value="P:plant-type hypersensitive response"/>
    <property type="evidence" value="ECO:0007669"/>
    <property type="project" value="UniProtKB-ARBA"/>
</dbReference>
<dbReference type="InterPro" id="IPR044974">
    <property type="entry name" value="Disease_R_plants"/>
</dbReference>
<dbReference type="InterPro" id="IPR002182">
    <property type="entry name" value="NB-ARC"/>
</dbReference>
<evidence type="ECO:0000259" key="5">
    <source>
        <dbReference type="Pfam" id="PF23598"/>
    </source>
</evidence>
<keyword evidence="2" id="KW-0611">Plant defense</keyword>
<dbReference type="GO" id="GO:0042742">
    <property type="term" value="P:defense response to bacterium"/>
    <property type="evidence" value="ECO:0007669"/>
    <property type="project" value="UniProtKB-ARBA"/>
</dbReference>
<dbReference type="Gene3D" id="3.80.10.10">
    <property type="entry name" value="Ribonuclease Inhibitor"/>
    <property type="match status" value="1"/>
</dbReference>
<dbReference type="FunFam" id="1.10.10.10:FF:000322">
    <property type="entry name" value="Probable disease resistance protein At1g63360"/>
    <property type="match status" value="1"/>
</dbReference>
<dbReference type="Gene3D" id="1.10.8.430">
    <property type="entry name" value="Helical domain of apoptotic protease-activating factors"/>
    <property type="match status" value="1"/>
</dbReference>
<evidence type="ECO:0000259" key="4">
    <source>
        <dbReference type="Pfam" id="PF23559"/>
    </source>
</evidence>
<dbReference type="InterPro" id="IPR058922">
    <property type="entry name" value="WHD_DRP"/>
</dbReference>
<feature type="domain" description="Disease resistance R13L4/SHOC-2-like LRR" evidence="5">
    <location>
        <begin position="572"/>
        <end position="930"/>
    </location>
</feature>
<dbReference type="PANTHER" id="PTHR23155">
    <property type="entry name" value="DISEASE RESISTANCE PROTEIN RP"/>
    <property type="match status" value="1"/>
</dbReference>
<dbReference type="InterPro" id="IPR032675">
    <property type="entry name" value="LRR_dom_sf"/>
</dbReference>
<keyword evidence="7" id="KW-1185">Reference proteome</keyword>
<dbReference type="PANTHER" id="PTHR23155:SF1094">
    <property type="entry name" value="OS11G0686400 PROTEIN"/>
    <property type="match status" value="1"/>
</dbReference>
<dbReference type="Pfam" id="PF00931">
    <property type="entry name" value="NB-ARC"/>
    <property type="match status" value="1"/>
</dbReference>
<evidence type="ECO:0000313" key="7">
    <source>
        <dbReference type="Proteomes" id="UP001341281"/>
    </source>
</evidence>
<evidence type="ECO:0008006" key="8">
    <source>
        <dbReference type="Google" id="ProtNLM"/>
    </source>
</evidence>
<dbReference type="GO" id="GO:0043531">
    <property type="term" value="F:ADP binding"/>
    <property type="evidence" value="ECO:0007669"/>
    <property type="project" value="InterPro"/>
</dbReference>
<protein>
    <recommendedName>
        <fullName evidence="8">NB-ARC domain-containing protein</fullName>
    </recommendedName>
</protein>
<sequence>MENPVVTASLGPMAPLLCQIQPLTTDARPRIQRYGDLKRLKEHLEVLCGDLLGPEETKSTPKWWRKEVRELLYDTEDLLVSDKAADLSEAVAGLEDACKIRQRLQLPPPLPNKTINPCLGKAGVTFLPLTPQRSSSSARSIIVVEEPMNKLVEQLAFDDHNQKQLKVVPILGLPGVGKTTAAATVYHRYRGKFQCSAFVRVSPTPDTRSLLVSILSQTKAPQLRGLPDVHDLFYGVKKHLKGKRFFIVMDDLWTASVWDIISRAFPDGDHGSRIITTTQIHDVALACCRYYPEYVLEMSPFNDDQSRKLFFTRISGSEDHRQLILSYGSLKKDKASYEIVKKCAGLPLAIVIVASLLARESNPAVEKLKDIKYSLPSILTTNHTFEGMDDISSDNVAGPEGNQLARVSKIEKWKLTQDSLPTTLEGLKQVLSFVYNNLPPHLLTCLLYLSMHPEGYLVRKHDLVRQWVAEGFVTAVGWRSAEAVAANYFDELVSSGMVQPVYTKHGSEVLSCTVHHMVLDLIRQKSKEMNFVITVDHLQSWLALPDEVRRLSLQFSDAKTADIPENILTSKIRSLLFSGFFECLPSLVGYLLLRVLILHVWADGDETSFYLTGISELLHLRYLKIQSNMTVNLPDQISGLKHLETLEVDASLSAVPSDIVHLKKLLHLLLPSDAILPQGIGRLTSLLTLGCFDLSKNSAETVSGLANLTNLQDLRLTWSTIPSEHLAGNMEYLGWILGKLRDLRFLTSHGAEASRQSICDDGLSSLSYLLPLLEKLELLPRICTLSRLPEWIGELSRLAILKIEVSDLSDDDFAILKGLTSLTALSLTVLTEHAERIDLDEGFPVLKYFKFVRTAPCTFSQGAMPNVQKLKLAFNANRMKPYYEQGMDGFKHMSKLTEVSIKFGGANADESIKENAERVFKEAFINHQNSLIFNIQWVYKSRRTGWSWNKEQ</sequence>
<reference evidence="6 7" key="1">
    <citation type="submission" date="2024-02" db="EMBL/GenBank/DDBJ databases">
        <title>High-quality chromosome-scale genome assembly of Pensacola bahiagrass (Paspalum notatum Flugge var. saurae).</title>
        <authorList>
            <person name="Vega J.M."/>
            <person name="Podio M."/>
            <person name="Orjuela J."/>
            <person name="Siena L.A."/>
            <person name="Pessino S.C."/>
            <person name="Combes M.C."/>
            <person name="Mariac C."/>
            <person name="Albertini E."/>
            <person name="Pupilli F."/>
            <person name="Ortiz J.P.A."/>
            <person name="Leblanc O."/>
        </authorList>
    </citation>
    <scope>NUCLEOTIDE SEQUENCE [LARGE SCALE GENOMIC DNA]</scope>
    <source>
        <strain evidence="6">R1</strain>
        <tissue evidence="6">Leaf</tissue>
    </source>
</reference>
<dbReference type="AlphaFoldDB" id="A0AAQ3WHD4"/>
<evidence type="ECO:0000256" key="1">
    <source>
        <dbReference type="ARBA" id="ARBA00022737"/>
    </source>
</evidence>
<organism evidence="6 7">
    <name type="scientific">Paspalum notatum var. saurae</name>
    <dbReference type="NCBI Taxonomy" id="547442"/>
    <lineage>
        <taxon>Eukaryota</taxon>
        <taxon>Viridiplantae</taxon>
        <taxon>Streptophyta</taxon>
        <taxon>Embryophyta</taxon>
        <taxon>Tracheophyta</taxon>
        <taxon>Spermatophyta</taxon>
        <taxon>Magnoliopsida</taxon>
        <taxon>Liliopsida</taxon>
        <taxon>Poales</taxon>
        <taxon>Poaceae</taxon>
        <taxon>PACMAD clade</taxon>
        <taxon>Panicoideae</taxon>
        <taxon>Andropogonodae</taxon>
        <taxon>Paspaleae</taxon>
        <taxon>Paspalinae</taxon>
        <taxon>Paspalum</taxon>
    </lineage>
</organism>
<dbReference type="Pfam" id="PF23559">
    <property type="entry name" value="WHD_DRP"/>
    <property type="match status" value="1"/>
</dbReference>
<gene>
    <name evidence="6" type="ORF">U9M48_011746</name>
</gene>
<dbReference type="SUPFAM" id="SSF52058">
    <property type="entry name" value="L domain-like"/>
    <property type="match status" value="1"/>
</dbReference>
<evidence type="ECO:0000256" key="2">
    <source>
        <dbReference type="ARBA" id="ARBA00022821"/>
    </source>
</evidence>
<feature type="domain" description="NB-ARC" evidence="3">
    <location>
        <begin position="145"/>
        <end position="310"/>
    </location>
</feature>
<dbReference type="InterPro" id="IPR055414">
    <property type="entry name" value="LRR_R13L4/SHOC2-like"/>
</dbReference>
<dbReference type="Gene3D" id="1.10.10.10">
    <property type="entry name" value="Winged helix-like DNA-binding domain superfamily/Winged helix DNA-binding domain"/>
    <property type="match status" value="1"/>
</dbReference>
<accession>A0AAQ3WHD4</accession>
<dbReference type="SUPFAM" id="SSF52540">
    <property type="entry name" value="P-loop containing nucleoside triphosphate hydrolases"/>
    <property type="match status" value="1"/>
</dbReference>
<dbReference type="Proteomes" id="UP001341281">
    <property type="component" value="Chromosome 03"/>
</dbReference>
<dbReference type="PRINTS" id="PR00364">
    <property type="entry name" value="DISEASERSIST"/>
</dbReference>
<dbReference type="InterPro" id="IPR027417">
    <property type="entry name" value="P-loop_NTPase"/>
</dbReference>
<keyword evidence="1" id="KW-0677">Repeat</keyword>
<proteinExistence type="predicted"/>
<dbReference type="Pfam" id="PF23598">
    <property type="entry name" value="LRR_14"/>
    <property type="match status" value="1"/>
</dbReference>
<dbReference type="EMBL" id="CP144747">
    <property type="protein sequence ID" value="WVZ61941.1"/>
    <property type="molecule type" value="Genomic_DNA"/>
</dbReference>
<feature type="domain" description="Disease resistance protein winged helix" evidence="4">
    <location>
        <begin position="452"/>
        <end position="522"/>
    </location>
</feature>
<name>A0AAQ3WHD4_PASNO</name>
<evidence type="ECO:0000259" key="3">
    <source>
        <dbReference type="Pfam" id="PF00931"/>
    </source>
</evidence>
<dbReference type="Gene3D" id="3.40.50.300">
    <property type="entry name" value="P-loop containing nucleotide triphosphate hydrolases"/>
    <property type="match status" value="1"/>
</dbReference>